<evidence type="ECO:0000313" key="2">
    <source>
        <dbReference type="Proteomes" id="UP001501727"/>
    </source>
</evidence>
<dbReference type="Proteomes" id="UP001501727">
    <property type="component" value="Unassembled WGS sequence"/>
</dbReference>
<evidence type="ECO:0008006" key="3">
    <source>
        <dbReference type="Google" id="ProtNLM"/>
    </source>
</evidence>
<evidence type="ECO:0000313" key="1">
    <source>
        <dbReference type="EMBL" id="GAA3924770.1"/>
    </source>
</evidence>
<sequence>MSGVRACPLPGDALLRRHCTAGAHVDCYATETPRTVSQAGYVEAFYTTPLFRSERLVLRWLASLPSTDVQARQLAAGASDTFAAWRVEARTSRQLLLRDVTGRTRSWLMTMPLDGGDDGEGCAGTRLYFGSAIVPVTDPRSSQPTLGFPYRWLLGAHAVYSRRLLRAARSRLESGADRG</sequence>
<comment type="caution">
    <text evidence="1">The sequence shown here is derived from an EMBL/GenBank/DDBJ whole genome shotgun (WGS) entry which is preliminary data.</text>
</comment>
<name>A0ABP7MMM5_9GAMM</name>
<gene>
    <name evidence="1" type="ORF">GCM10022229_18300</name>
</gene>
<reference evidence="2" key="1">
    <citation type="journal article" date="2019" name="Int. J. Syst. Evol. Microbiol.">
        <title>The Global Catalogue of Microorganisms (GCM) 10K type strain sequencing project: providing services to taxonomists for standard genome sequencing and annotation.</title>
        <authorList>
            <consortium name="The Broad Institute Genomics Platform"/>
            <consortium name="The Broad Institute Genome Sequencing Center for Infectious Disease"/>
            <person name="Wu L."/>
            <person name="Ma J."/>
        </authorList>
    </citation>
    <scope>NUCLEOTIDE SEQUENCE [LARGE SCALE GENOMIC DNA]</scope>
    <source>
        <strain evidence="2">JCM 16916</strain>
    </source>
</reference>
<proteinExistence type="predicted"/>
<keyword evidence="2" id="KW-1185">Reference proteome</keyword>
<organism evidence="1 2">
    <name type="scientific">Luteimonas lutimaris</name>
    <dbReference type="NCBI Taxonomy" id="698645"/>
    <lineage>
        <taxon>Bacteria</taxon>
        <taxon>Pseudomonadati</taxon>
        <taxon>Pseudomonadota</taxon>
        <taxon>Gammaproteobacteria</taxon>
        <taxon>Lysobacterales</taxon>
        <taxon>Lysobacteraceae</taxon>
        <taxon>Luteimonas</taxon>
    </lineage>
</organism>
<accession>A0ABP7MMM5</accession>
<protein>
    <recommendedName>
        <fullName evidence="3">DUF2867 domain-containing protein</fullName>
    </recommendedName>
</protein>
<dbReference type="EMBL" id="BAAAZU010000009">
    <property type="protein sequence ID" value="GAA3924770.1"/>
    <property type="molecule type" value="Genomic_DNA"/>
</dbReference>
<dbReference type="RefSeq" id="WP_344759683.1">
    <property type="nucleotide sequence ID" value="NZ_BAAAZU010000009.1"/>
</dbReference>